<dbReference type="AlphaFoldDB" id="A0A913XH36"/>
<proteinExistence type="predicted"/>
<sequence>MSVYNKHSPMNDILVRGEEARRRRSKKRRLQPDEITVDPSVRLRPHEHVVQETPHSNWFLEMISYPRQKQLSMLESFTAISALSIYFPLNVFVLLYPVQSCSLIDNKWTPEQCFQAKGFIRITGIQAWCIFFLLVILSRASSRLPLTGTVLGSVLSRTVYAISAGYLLYIRKYISLNVLFQIIALDCGLALISVVIWVSYAPIK</sequence>
<evidence type="ECO:0000313" key="3">
    <source>
        <dbReference type="Proteomes" id="UP000887567"/>
    </source>
</evidence>
<dbReference type="KEGG" id="epa:110242966"/>
<dbReference type="GeneID" id="110242966"/>
<protein>
    <submittedName>
        <fullName evidence="2">Uncharacterized protein</fullName>
    </submittedName>
</protein>
<reference evidence="2" key="1">
    <citation type="submission" date="2022-11" db="UniProtKB">
        <authorList>
            <consortium name="EnsemblMetazoa"/>
        </authorList>
    </citation>
    <scope>IDENTIFICATION</scope>
</reference>
<dbReference type="Proteomes" id="UP000887567">
    <property type="component" value="Unplaced"/>
</dbReference>
<feature type="transmembrane region" description="Helical" evidence="1">
    <location>
        <begin position="77"/>
        <end position="98"/>
    </location>
</feature>
<dbReference type="RefSeq" id="XP_020904672.1">
    <property type="nucleotide sequence ID" value="XM_021049013.2"/>
</dbReference>
<organism evidence="2 3">
    <name type="scientific">Exaiptasia diaphana</name>
    <name type="common">Tropical sea anemone</name>
    <name type="synonym">Aiptasia pulchella</name>
    <dbReference type="NCBI Taxonomy" id="2652724"/>
    <lineage>
        <taxon>Eukaryota</taxon>
        <taxon>Metazoa</taxon>
        <taxon>Cnidaria</taxon>
        <taxon>Anthozoa</taxon>
        <taxon>Hexacorallia</taxon>
        <taxon>Actiniaria</taxon>
        <taxon>Aiptasiidae</taxon>
        <taxon>Exaiptasia</taxon>
    </lineage>
</organism>
<keyword evidence="1" id="KW-0812">Transmembrane</keyword>
<name>A0A913XH36_EXADI</name>
<keyword evidence="3" id="KW-1185">Reference proteome</keyword>
<evidence type="ECO:0000256" key="1">
    <source>
        <dbReference type="SAM" id="Phobius"/>
    </source>
</evidence>
<keyword evidence="1" id="KW-0472">Membrane</keyword>
<evidence type="ECO:0000313" key="2">
    <source>
        <dbReference type="EnsemblMetazoa" id="XP_020904672.1"/>
    </source>
</evidence>
<feature type="transmembrane region" description="Helical" evidence="1">
    <location>
        <begin position="149"/>
        <end position="170"/>
    </location>
</feature>
<keyword evidence="1" id="KW-1133">Transmembrane helix</keyword>
<dbReference type="OrthoDB" id="5967488at2759"/>
<accession>A0A913XH36</accession>
<feature type="transmembrane region" description="Helical" evidence="1">
    <location>
        <begin position="176"/>
        <end position="200"/>
    </location>
</feature>
<feature type="transmembrane region" description="Helical" evidence="1">
    <location>
        <begin position="118"/>
        <end position="137"/>
    </location>
</feature>
<dbReference type="EnsemblMetazoa" id="XM_021049013.2">
    <property type="protein sequence ID" value="XP_020904672.1"/>
    <property type="gene ID" value="LOC110242966"/>
</dbReference>